<organism evidence="6 7">
    <name type="scientific">Acaromyces ingoldii</name>
    <dbReference type="NCBI Taxonomy" id="215250"/>
    <lineage>
        <taxon>Eukaryota</taxon>
        <taxon>Fungi</taxon>
        <taxon>Dikarya</taxon>
        <taxon>Basidiomycota</taxon>
        <taxon>Ustilaginomycotina</taxon>
        <taxon>Exobasidiomycetes</taxon>
        <taxon>Exobasidiales</taxon>
        <taxon>Cryptobasidiaceae</taxon>
        <taxon>Acaromyces</taxon>
    </lineage>
</organism>
<dbReference type="GeneID" id="37043509"/>
<dbReference type="Proteomes" id="UP000245768">
    <property type="component" value="Unassembled WGS sequence"/>
</dbReference>
<evidence type="ECO:0000256" key="3">
    <source>
        <dbReference type="ARBA" id="ARBA00023002"/>
    </source>
</evidence>
<keyword evidence="5" id="KW-1133">Transmembrane helix</keyword>
<dbReference type="AlphaFoldDB" id="A0A316YLQ5"/>
<dbReference type="PANTHER" id="PTHR24322">
    <property type="entry name" value="PKSB"/>
    <property type="match status" value="1"/>
</dbReference>
<feature type="transmembrane region" description="Helical" evidence="5">
    <location>
        <begin position="12"/>
        <end position="30"/>
    </location>
</feature>
<dbReference type="PROSITE" id="PS00061">
    <property type="entry name" value="ADH_SHORT"/>
    <property type="match status" value="1"/>
</dbReference>
<keyword evidence="5" id="KW-0812">Transmembrane</keyword>
<dbReference type="PANTHER" id="PTHR24322:SF736">
    <property type="entry name" value="RETINOL DEHYDROGENASE 10"/>
    <property type="match status" value="1"/>
</dbReference>
<feature type="transmembrane region" description="Helical" evidence="5">
    <location>
        <begin position="50"/>
        <end position="70"/>
    </location>
</feature>
<dbReference type="InterPro" id="IPR002347">
    <property type="entry name" value="SDR_fam"/>
</dbReference>
<evidence type="ECO:0000256" key="2">
    <source>
        <dbReference type="ARBA" id="ARBA00022857"/>
    </source>
</evidence>
<dbReference type="Gene3D" id="3.40.50.720">
    <property type="entry name" value="NAD(P)-binding Rossmann-like Domain"/>
    <property type="match status" value="1"/>
</dbReference>
<keyword evidence="5" id="KW-0472">Membrane</keyword>
<dbReference type="Pfam" id="PF00106">
    <property type="entry name" value="adh_short"/>
    <property type="match status" value="1"/>
</dbReference>
<evidence type="ECO:0000313" key="6">
    <source>
        <dbReference type="EMBL" id="PWN90179.1"/>
    </source>
</evidence>
<dbReference type="InterPro" id="IPR036291">
    <property type="entry name" value="NAD(P)-bd_dom_sf"/>
</dbReference>
<evidence type="ECO:0000256" key="5">
    <source>
        <dbReference type="SAM" id="Phobius"/>
    </source>
</evidence>
<accession>A0A316YLQ5</accession>
<keyword evidence="3" id="KW-0560">Oxidoreductase</keyword>
<keyword evidence="2" id="KW-0521">NADP</keyword>
<dbReference type="FunCoup" id="A0A316YLQ5">
    <property type="interactions" value="94"/>
</dbReference>
<dbReference type="PRINTS" id="PR00080">
    <property type="entry name" value="SDRFAMILY"/>
</dbReference>
<dbReference type="SUPFAM" id="SSF51735">
    <property type="entry name" value="NAD(P)-binding Rossmann-fold domains"/>
    <property type="match status" value="1"/>
</dbReference>
<dbReference type="InParanoid" id="A0A316YLQ5"/>
<dbReference type="EMBL" id="KZ819636">
    <property type="protein sequence ID" value="PWN90179.1"/>
    <property type="molecule type" value="Genomic_DNA"/>
</dbReference>
<dbReference type="OrthoDB" id="10253736at2759"/>
<reference evidence="6 7" key="1">
    <citation type="journal article" date="2018" name="Mol. Biol. Evol.">
        <title>Broad Genomic Sampling Reveals a Smut Pathogenic Ancestry of the Fungal Clade Ustilaginomycotina.</title>
        <authorList>
            <person name="Kijpornyongpan T."/>
            <person name="Mondo S.J."/>
            <person name="Barry K."/>
            <person name="Sandor L."/>
            <person name="Lee J."/>
            <person name="Lipzen A."/>
            <person name="Pangilinan J."/>
            <person name="LaButti K."/>
            <person name="Hainaut M."/>
            <person name="Henrissat B."/>
            <person name="Grigoriev I.V."/>
            <person name="Spatafora J.W."/>
            <person name="Aime M.C."/>
        </authorList>
    </citation>
    <scope>NUCLEOTIDE SEQUENCE [LARGE SCALE GENOMIC DNA]</scope>
    <source>
        <strain evidence="6 7">MCA 4198</strain>
    </source>
</reference>
<dbReference type="RefSeq" id="XP_025377377.1">
    <property type="nucleotide sequence ID" value="XM_025521593.1"/>
</dbReference>
<proteinExistence type="inferred from homology"/>
<comment type="similarity">
    <text evidence="1 4">Belongs to the short-chain dehydrogenases/reductases (SDR) family.</text>
</comment>
<dbReference type="GO" id="GO:0016616">
    <property type="term" value="F:oxidoreductase activity, acting on the CH-OH group of donors, NAD or NADP as acceptor"/>
    <property type="evidence" value="ECO:0007669"/>
    <property type="project" value="TreeGrafter"/>
</dbReference>
<keyword evidence="7" id="KW-1185">Reference proteome</keyword>
<dbReference type="STRING" id="215250.A0A316YLQ5"/>
<protein>
    <submittedName>
        <fullName evidence="6">NAD(P)-binding protein</fullName>
    </submittedName>
</protein>
<evidence type="ECO:0000313" key="7">
    <source>
        <dbReference type="Proteomes" id="UP000245768"/>
    </source>
</evidence>
<evidence type="ECO:0000256" key="1">
    <source>
        <dbReference type="ARBA" id="ARBA00006484"/>
    </source>
</evidence>
<name>A0A316YLQ5_9BASI</name>
<evidence type="ECO:0000256" key="4">
    <source>
        <dbReference type="RuleBase" id="RU000363"/>
    </source>
</evidence>
<sequence length="346" mass="37356">MTKGSDGTVPKSLWTSLLLLFVVVAGATTYHSRIHTFGSLNWLSQGPRSIGILAACGLALLLAVTIVWRVRLASLHKAIIWGDQIVVVTGAAGGLGSALVRAFSERGARIVVAVDLKPTANSNAAKAEYGIKAIQADLSDSQHVKDLASAIHREFGKPTVLVNNAGIMHGKPLLELQEGEFEKSMKVNVLSSYYTLREFLPSMVEADSGHVITTASIMSYIPISHLTDYVASKHALLGLVESLHYEMKKSGVSFWLLVLGKLDTPLFAAARVPNFAELLAPTQDPEYVAKAVIDRLEALGNGKGGLHYLHLPLYARFVALLKAMPTFVMSWSKWLTAADEALQAKT</sequence>
<dbReference type="InterPro" id="IPR020904">
    <property type="entry name" value="Sc_DH/Rdtase_CS"/>
</dbReference>
<dbReference type="PRINTS" id="PR00081">
    <property type="entry name" value="GDHRDH"/>
</dbReference>
<gene>
    <name evidence="6" type="ORF">FA10DRAFT_266671</name>
</gene>